<dbReference type="InterPro" id="IPR032806">
    <property type="entry name" value="YbfD_N"/>
</dbReference>
<proteinExistence type="predicted"/>
<comment type="caution">
    <text evidence="2">The sequence shown here is derived from an EMBL/GenBank/DDBJ whole genome shotgun (WGS) entry which is preliminary data.</text>
</comment>
<evidence type="ECO:0000313" key="2">
    <source>
        <dbReference type="EMBL" id="MBU3827030.1"/>
    </source>
</evidence>
<reference evidence="2" key="1">
    <citation type="journal article" date="2021" name="PeerJ">
        <title>Extensive microbial diversity within the chicken gut microbiome revealed by metagenomics and culture.</title>
        <authorList>
            <person name="Gilroy R."/>
            <person name="Ravi A."/>
            <person name="Getino M."/>
            <person name="Pursley I."/>
            <person name="Horton D.L."/>
            <person name="Alikhan N.F."/>
            <person name="Baker D."/>
            <person name="Gharbi K."/>
            <person name="Hall N."/>
            <person name="Watson M."/>
            <person name="Adriaenssens E.M."/>
            <person name="Foster-Nyarko E."/>
            <person name="Jarju S."/>
            <person name="Secka A."/>
            <person name="Antonio M."/>
            <person name="Oren A."/>
            <person name="Chaudhuri R.R."/>
            <person name="La Ragione R."/>
            <person name="Hildebrand F."/>
            <person name="Pallen M.J."/>
        </authorList>
    </citation>
    <scope>NUCLEOTIDE SEQUENCE</scope>
    <source>
        <strain evidence="2">687</strain>
    </source>
</reference>
<dbReference type="AlphaFoldDB" id="A0A9E2NSK2"/>
<sequence length="96" mass="10461">MTVKQAIEQMMDSVNVTDLRVGGRVTYPLLPTLFSIIIAWCAGCNSALAAADFIHLQKDQLAKFIPGFGPCGNISHDTILRLLKLIRLSESAAVFN</sequence>
<dbReference type="EMBL" id="JAHLFG010000063">
    <property type="protein sequence ID" value="MBU3827030.1"/>
    <property type="molecule type" value="Genomic_DNA"/>
</dbReference>
<name>A0A9E2NSK2_9GAMM</name>
<evidence type="ECO:0000259" key="1">
    <source>
        <dbReference type="Pfam" id="PF13808"/>
    </source>
</evidence>
<dbReference type="Proteomes" id="UP000824150">
    <property type="component" value="Unassembled WGS sequence"/>
</dbReference>
<protein>
    <submittedName>
        <fullName evidence="2">Transposase family protein</fullName>
    </submittedName>
</protein>
<gene>
    <name evidence="2" type="ORF">IAA31_06025</name>
</gene>
<organism evidence="2 3">
    <name type="scientific">Candidatus Anaerobiospirillum merdipullorum</name>
    <dbReference type="NCBI Taxonomy" id="2838450"/>
    <lineage>
        <taxon>Bacteria</taxon>
        <taxon>Pseudomonadati</taxon>
        <taxon>Pseudomonadota</taxon>
        <taxon>Gammaproteobacteria</taxon>
        <taxon>Aeromonadales</taxon>
        <taxon>Succinivibrionaceae</taxon>
        <taxon>Anaerobiospirillum</taxon>
    </lineage>
</organism>
<evidence type="ECO:0000313" key="3">
    <source>
        <dbReference type="Proteomes" id="UP000824150"/>
    </source>
</evidence>
<feature type="domain" description="H repeat-associated protein N-terminal" evidence="1">
    <location>
        <begin position="15"/>
        <end position="94"/>
    </location>
</feature>
<dbReference type="Pfam" id="PF13808">
    <property type="entry name" value="DDE_Tnp_1_assoc"/>
    <property type="match status" value="1"/>
</dbReference>
<reference evidence="2" key="2">
    <citation type="submission" date="2021-04" db="EMBL/GenBank/DDBJ databases">
        <authorList>
            <person name="Gilroy R."/>
        </authorList>
    </citation>
    <scope>NUCLEOTIDE SEQUENCE</scope>
    <source>
        <strain evidence="2">687</strain>
    </source>
</reference>
<accession>A0A9E2NSK2</accession>